<accession>A0ABR3ZGP3</accession>
<dbReference type="Proteomes" id="UP001583280">
    <property type="component" value="Unassembled WGS sequence"/>
</dbReference>
<dbReference type="Pfam" id="PF08241">
    <property type="entry name" value="Methyltransf_11"/>
    <property type="match status" value="1"/>
</dbReference>
<organism evidence="3 4">
    <name type="scientific">Ceratocystis pirilliformis</name>
    <dbReference type="NCBI Taxonomy" id="259994"/>
    <lineage>
        <taxon>Eukaryota</taxon>
        <taxon>Fungi</taxon>
        <taxon>Dikarya</taxon>
        <taxon>Ascomycota</taxon>
        <taxon>Pezizomycotina</taxon>
        <taxon>Sordariomycetes</taxon>
        <taxon>Hypocreomycetidae</taxon>
        <taxon>Microascales</taxon>
        <taxon>Ceratocystidaceae</taxon>
        <taxon>Ceratocystis</taxon>
    </lineage>
</organism>
<dbReference type="Gene3D" id="3.40.50.150">
    <property type="entry name" value="Vaccinia Virus protein VP39"/>
    <property type="match status" value="1"/>
</dbReference>
<evidence type="ECO:0000259" key="2">
    <source>
        <dbReference type="Pfam" id="PF08241"/>
    </source>
</evidence>
<comment type="caution">
    <text evidence="3">The sequence shown here is derived from an EMBL/GenBank/DDBJ whole genome shotgun (WGS) entry which is preliminary data.</text>
</comment>
<name>A0ABR3ZGP3_9PEZI</name>
<reference evidence="3 4" key="1">
    <citation type="journal article" date="2024" name="IMA Fungus">
        <title>IMA Genome - F19 : A genome assembly and annotation guide to empower mycologists, including annotated draft genome sequences of Ceratocystis pirilliformis, Diaporthe australafricana, Fusarium ophioides, Paecilomyces lecythidis, and Sporothrix stenoceras.</title>
        <authorList>
            <person name="Aylward J."/>
            <person name="Wilson A.M."/>
            <person name="Visagie C.M."/>
            <person name="Spraker J."/>
            <person name="Barnes I."/>
            <person name="Buitendag C."/>
            <person name="Ceriani C."/>
            <person name="Del Mar Angel L."/>
            <person name="du Plessis D."/>
            <person name="Fuchs T."/>
            <person name="Gasser K."/>
            <person name="Kramer D."/>
            <person name="Li W."/>
            <person name="Munsamy K."/>
            <person name="Piso A."/>
            <person name="Price J.L."/>
            <person name="Sonnekus B."/>
            <person name="Thomas C."/>
            <person name="van der Nest A."/>
            <person name="van Dijk A."/>
            <person name="van Heerden A."/>
            <person name="van Vuuren N."/>
            <person name="Yilmaz N."/>
            <person name="Duong T.A."/>
            <person name="van der Merwe N.A."/>
            <person name="Wingfield M.J."/>
            <person name="Wingfield B.D."/>
        </authorList>
    </citation>
    <scope>NUCLEOTIDE SEQUENCE [LARGE SCALE GENOMIC DNA]</scope>
    <source>
        <strain evidence="3 4">CMW 12675</strain>
    </source>
</reference>
<dbReference type="SUPFAM" id="SSF53335">
    <property type="entry name" value="S-adenosyl-L-methionine-dependent methyltransferases"/>
    <property type="match status" value="1"/>
</dbReference>
<feature type="compositionally biased region" description="Polar residues" evidence="1">
    <location>
        <begin position="647"/>
        <end position="661"/>
    </location>
</feature>
<evidence type="ECO:0000313" key="4">
    <source>
        <dbReference type="Proteomes" id="UP001583280"/>
    </source>
</evidence>
<gene>
    <name evidence="3" type="ORF">Cpir12675_001408</name>
</gene>
<feature type="region of interest" description="Disordered" evidence="1">
    <location>
        <begin position="647"/>
        <end position="670"/>
    </location>
</feature>
<feature type="region of interest" description="Disordered" evidence="1">
    <location>
        <begin position="171"/>
        <end position="192"/>
    </location>
</feature>
<keyword evidence="4" id="KW-1185">Reference proteome</keyword>
<dbReference type="InterPro" id="IPR029063">
    <property type="entry name" value="SAM-dependent_MTases_sf"/>
</dbReference>
<protein>
    <recommendedName>
        <fullName evidence="2">Methyltransferase type 11 domain-containing protein</fullName>
    </recommendedName>
</protein>
<proteinExistence type="predicted"/>
<dbReference type="InterPro" id="IPR013216">
    <property type="entry name" value="Methyltransf_11"/>
</dbReference>
<evidence type="ECO:0000313" key="3">
    <source>
        <dbReference type="EMBL" id="KAL1899372.1"/>
    </source>
</evidence>
<evidence type="ECO:0000256" key="1">
    <source>
        <dbReference type="SAM" id="MobiDB-lite"/>
    </source>
</evidence>
<feature type="domain" description="Methyltransferase type 11" evidence="2">
    <location>
        <begin position="862"/>
        <end position="944"/>
    </location>
</feature>
<dbReference type="EMBL" id="JAWDJO010000022">
    <property type="protein sequence ID" value="KAL1899372.1"/>
    <property type="molecule type" value="Genomic_DNA"/>
</dbReference>
<feature type="region of interest" description="Disordered" evidence="1">
    <location>
        <begin position="567"/>
        <end position="592"/>
    </location>
</feature>
<sequence length="1138" mass="124579">MAGPSSSLARLPKQALNTILEVVEDEEGVFPELSHYKKQAQQKRHELNQIRQWATGNGQDIHNQVLVKQWMSPTSDHFPTPRGFPTPQGVHFMLAPTLPSSPSVTSDEEAHESEDEFIQMGYWRQPSPTAAHSVNTSDAALYRPVWGNSQSSSRESVMSDTTEFDDLYEVSDDETRTPRLSRHSGLDSSNTFSIANTRSSLEETSKVLAPLIIPTHTANSANVALSAKSVKDFLSPLAAVPTPTTAIAMSPAVMDLMALRQAQALLPMSATPSLDGSQTSDALAAMSAPPTPIMGNDEDNDAACEWHGVQLQPEAFQTLQALVTSQPAAMEAAEEAQQHMVEISQESIVEMPQMQTREIDSSFAAPSQMVQVEGDNSNDGGDGHDHDDDVKLVALEMREMFQELSMALFTSPAPHRSSVPALPVAGSHSASVSARSSWAGFTALDIPSPGGFFRDLSPRTRHAWESYFPITKAEPEALTEEALSSPTSAAAEQYYKTPWNSHISNGSELHQPQLRDSIPPVPPLPQVWGLPSMPSKVHSDTNTVGFTLTRPCKPIEHVVEIDLAAFHDDDDQPTSRPVYAPSNASGEPKLEEEIEATPELTEIVTDCNPEYARKQQAVALANLDRTEAWLSAQKAYLNGTCHTDVSLSPSSAKSQAVTSTPEEPEVPAAESQLIKKTYKEAGTARKTVRFSLTTIQSDMPCQLPSRLARHESAYYRAFLDYLMRARPQDAFVHRTARFEAIQAQRVSLPRLHRNLLFGKLQLSVLPQSAQKRLSANVARADAEIIDDPSRLRREREAEAMMQMAANTWLVQTVKMLNGGTLFSRPVASYLETRRAKKHRILDISTAVVGEWAWHAALAYPNAKVYTVTTKAARQLSNANISGPSNCYNVAVERLTKLPFADNYFDAASARDLHSLLKAAGENGEDEWNGCLAEIMRVLKPGSMLDFSLLDADIINAGPLGLAKSVEFGFALKTLGYDPAPTKPWLSRLHKAGFSNVRRTWLCLPLGERRQRQRPNLSLIIPSTSGSPFGAIPQTPGGTGKTLAMQAMVSEDKTTGSTDNIGAMCGMLGAWNWERWLLRCEMEKVASELRLCDTTNTSEAMLEAERCLEGVSSVLEEGRNCGSAWRMLVGCCQKPEATA</sequence>